<reference evidence="10" key="1">
    <citation type="submission" date="2011-08" db="EMBL/GenBank/DDBJ databases">
        <authorList>
            <person name="Rombauts S."/>
        </authorList>
    </citation>
    <scope>NUCLEOTIDE SEQUENCE</scope>
    <source>
        <strain evidence="10">London</strain>
    </source>
</reference>
<name>T1JQ24_TETUR</name>
<dbReference type="PANTHER" id="PTHR42693:SF49">
    <property type="entry name" value="SULFATASE N-TERMINAL DOMAIN-CONTAINING PROTEIN"/>
    <property type="match status" value="1"/>
</dbReference>
<dbReference type="STRING" id="32264.T1JQ24"/>
<dbReference type="eggNOG" id="KOG3867">
    <property type="taxonomic scope" value="Eukaryota"/>
</dbReference>
<keyword evidence="5" id="KW-0106">Calcium</keyword>
<dbReference type="PROSITE" id="PS00149">
    <property type="entry name" value="SULFATASE_2"/>
    <property type="match status" value="1"/>
</dbReference>
<keyword evidence="3" id="KW-0479">Metal-binding</keyword>
<dbReference type="PANTHER" id="PTHR42693">
    <property type="entry name" value="ARYLSULFATASE FAMILY MEMBER"/>
    <property type="match status" value="1"/>
</dbReference>
<accession>T1JQ24</accession>
<dbReference type="SUPFAM" id="SSF53649">
    <property type="entry name" value="Alkaline phosphatase-like"/>
    <property type="match status" value="1"/>
</dbReference>
<sequence length="570" mass="63674">MLNPLFFMTLILITPWCQSEKPNVLIFVVDDLGYGDLGPFGNATLPTPNLDKLASQGIKLTHHIAGASVCTPSRAALLTGRYPVRYVILFAASSAGLPPSEITFASIAKKAGYRTGLVGKWHVGLSCSSISDHCHHPNSHGFDYFYGTPMTNVKDSGEDGYSVVTSNFPNFKKLIITGICIGASIGWGFWFFLRYRKTGISISVIALMLFGGTWLFVNSLVRLNLFLMRNGELIEQPIYLPTLTDRIVQESINFIKQSSAVVNSDQHQPFLLMVTFLKVHSAHFPSKRFLGQSKHGKFGDCVMEVDYSVGRIMETLKQEKLLNNTFVYLTSDNGGHIEEVNIHGQPDGGYNGIFPGGKGHGAVEGGIRIPGIISWPSQLPEGVSYNHPTSQMDLLPTLIDLMNTTYPAEDDRELDGDSWTPWLTKANPEEYFQSRIMFHYCGVYLHGVRFAQDPSTIYKIYYYTPNYTKPAEKKCKFVCQCFGKHVIAHNPPIIYNIAIDPKEESPLPHNQSLIDYVDQQVALHQSTLDPNVESQFSLSNSIWKPWMQPCCNPPFCSCKETVENNVNDFV</sequence>
<evidence type="ECO:0000256" key="5">
    <source>
        <dbReference type="ARBA" id="ARBA00022837"/>
    </source>
</evidence>
<keyword evidence="6" id="KW-0472">Membrane</keyword>
<dbReference type="AlphaFoldDB" id="T1JQ24"/>
<evidence type="ECO:0000256" key="2">
    <source>
        <dbReference type="ARBA" id="ARBA00008779"/>
    </source>
</evidence>
<dbReference type="GO" id="GO:0004065">
    <property type="term" value="F:arylsulfatase activity"/>
    <property type="evidence" value="ECO:0007669"/>
    <property type="project" value="TreeGrafter"/>
</dbReference>
<proteinExistence type="inferred from homology"/>
<comment type="similarity">
    <text evidence="2">Belongs to the sulfatase family.</text>
</comment>
<dbReference type="InterPro" id="IPR017850">
    <property type="entry name" value="Alkaline_phosphatase_core_sf"/>
</dbReference>
<dbReference type="InterPro" id="IPR024607">
    <property type="entry name" value="Sulfatase_CS"/>
</dbReference>
<evidence type="ECO:0000313" key="9">
    <source>
        <dbReference type="EnsemblMetazoa" id="tetur01g01670.1"/>
    </source>
</evidence>
<feature type="domain" description="Sulfatase N-terminal" evidence="8">
    <location>
        <begin position="22"/>
        <end position="403"/>
    </location>
</feature>
<dbReference type="Pfam" id="PF14707">
    <property type="entry name" value="Sulfatase_C"/>
    <property type="match status" value="1"/>
</dbReference>
<dbReference type="EMBL" id="CAEY01000437">
    <property type="status" value="NOT_ANNOTATED_CDS"/>
    <property type="molecule type" value="Genomic_DNA"/>
</dbReference>
<evidence type="ECO:0000256" key="1">
    <source>
        <dbReference type="ARBA" id="ARBA00001913"/>
    </source>
</evidence>
<evidence type="ECO:0000256" key="3">
    <source>
        <dbReference type="ARBA" id="ARBA00022723"/>
    </source>
</evidence>
<keyword evidence="4" id="KW-0378">Hydrolase</keyword>
<keyword evidence="6" id="KW-1133">Transmembrane helix</keyword>
<comment type="cofactor">
    <cofactor evidence="1">
        <name>Ca(2+)</name>
        <dbReference type="ChEBI" id="CHEBI:29108"/>
    </cofactor>
</comment>
<dbReference type="Gene3D" id="3.30.1120.10">
    <property type="match status" value="1"/>
</dbReference>
<dbReference type="InterPro" id="IPR000917">
    <property type="entry name" value="Sulfatase_N"/>
</dbReference>
<dbReference type="PROSITE" id="PS00523">
    <property type="entry name" value="SULFATASE_1"/>
    <property type="match status" value="1"/>
</dbReference>
<dbReference type="Gene3D" id="3.40.720.10">
    <property type="entry name" value="Alkaline Phosphatase, subunit A"/>
    <property type="match status" value="1"/>
</dbReference>
<dbReference type="EnsemblMetazoa" id="tetur01g01670.1">
    <property type="protein sequence ID" value="tetur01g01670.1"/>
    <property type="gene ID" value="tetur01g01670"/>
</dbReference>
<feature type="chain" id="PRO_5007728958" description="Sulfatase N-terminal domain-containing protein" evidence="7">
    <location>
        <begin position="20"/>
        <end position="570"/>
    </location>
</feature>
<protein>
    <recommendedName>
        <fullName evidence="8">Sulfatase N-terminal domain-containing protein</fullName>
    </recommendedName>
</protein>
<feature type="signal peptide" evidence="7">
    <location>
        <begin position="1"/>
        <end position="19"/>
    </location>
</feature>
<dbReference type="Gene3D" id="1.10.287.550">
    <property type="entry name" value="Helix hairpin bin"/>
    <property type="match status" value="1"/>
</dbReference>
<reference evidence="9" key="2">
    <citation type="submission" date="2015-06" db="UniProtKB">
        <authorList>
            <consortium name="EnsemblMetazoa"/>
        </authorList>
    </citation>
    <scope>IDENTIFICATION</scope>
</reference>
<feature type="transmembrane region" description="Helical" evidence="6">
    <location>
        <begin position="174"/>
        <end position="193"/>
    </location>
</feature>
<keyword evidence="7" id="KW-0732">Signal</keyword>
<evidence type="ECO:0000256" key="6">
    <source>
        <dbReference type="SAM" id="Phobius"/>
    </source>
</evidence>
<keyword evidence="6" id="KW-0812">Transmembrane</keyword>
<dbReference type="Pfam" id="PF00884">
    <property type="entry name" value="Sulfatase"/>
    <property type="match status" value="1"/>
</dbReference>
<evidence type="ECO:0000256" key="7">
    <source>
        <dbReference type="SAM" id="SignalP"/>
    </source>
</evidence>
<feature type="transmembrane region" description="Helical" evidence="6">
    <location>
        <begin position="200"/>
        <end position="221"/>
    </location>
</feature>
<organism evidence="9 10">
    <name type="scientific">Tetranychus urticae</name>
    <name type="common">Two-spotted spider mite</name>
    <dbReference type="NCBI Taxonomy" id="32264"/>
    <lineage>
        <taxon>Eukaryota</taxon>
        <taxon>Metazoa</taxon>
        <taxon>Ecdysozoa</taxon>
        <taxon>Arthropoda</taxon>
        <taxon>Chelicerata</taxon>
        <taxon>Arachnida</taxon>
        <taxon>Acari</taxon>
        <taxon>Acariformes</taxon>
        <taxon>Trombidiformes</taxon>
        <taxon>Prostigmata</taxon>
        <taxon>Eleutherengona</taxon>
        <taxon>Raphignathae</taxon>
        <taxon>Tetranychoidea</taxon>
        <taxon>Tetranychidae</taxon>
        <taxon>Tetranychus</taxon>
    </lineage>
</organism>
<evidence type="ECO:0000313" key="10">
    <source>
        <dbReference type="Proteomes" id="UP000015104"/>
    </source>
</evidence>
<evidence type="ECO:0000259" key="8">
    <source>
        <dbReference type="Pfam" id="PF00884"/>
    </source>
</evidence>
<dbReference type="InterPro" id="IPR050738">
    <property type="entry name" value="Sulfatase"/>
</dbReference>
<dbReference type="GO" id="GO:0046872">
    <property type="term" value="F:metal ion binding"/>
    <property type="evidence" value="ECO:0007669"/>
    <property type="project" value="UniProtKB-KW"/>
</dbReference>
<evidence type="ECO:0000256" key="4">
    <source>
        <dbReference type="ARBA" id="ARBA00022801"/>
    </source>
</evidence>
<keyword evidence="10" id="KW-1185">Reference proteome</keyword>
<dbReference type="HOGENOM" id="CLU_006332_13_4_1"/>
<dbReference type="Proteomes" id="UP000015104">
    <property type="component" value="Unassembled WGS sequence"/>
</dbReference>